<keyword evidence="4" id="KW-1185">Reference proteome</keyword>
<evidence type="ECO:0000313" key="4">
    <source>
        <dbReference type="Proteomes" id="UP000222168"/>
    </source>
</evidence>
<dbReference type="PANTHER" id="PTHR12526:SF630">
    <property type="entry name" value="GLYCOSYLTRANSFERASE"/>
    <property type="match status" value="1"/>
</dbReference>
<dbReference type="Pfam" id="PF13439">
    <property type="entry name" value="Glyco_transf_4"/>
    <property type="match status" value="1"/>
</dbReference>
<reference evidence="3 4" key="1">
    <citation type="journal article" date="2017" name="Nat. Microbiol.">
        <title>Natural product diversity associated with the nematode symbionts Photorhabdus and Xenorhabdus.</title>
        <authorList>
            <person name="Tobias N.J."/>
            <person name="Wolff H."/>
            <person name="Djahanschiri B."/>
            <person name="Grundmann F."/>
            <person name="Kronenwerth M."/>
            <person name="Shi Y.M."/>
            <person name="Simonyi S."/>
            <person name="Grun P."/>
            <person name="Shapiro-Ilan D."/>
            <person name="Pidot S.J."/>
            <person name="Stinear T.P."/>
            <person name="Ebersberger I."/>
            <person name="Bode H.B."/>
        </authorList>
    </citation>
    <scope>NUCLEOTIDE SEQUENCE [LARGE SCALE GENOMIC DNA]</scope>
    <source>
        <strain evidence="3 4">DSM 22670</strain>
    </source>
</reference>
<evidence type="ECO:0000259" key="1">
    <source>
        <dbReference type="Pfam" id="PF00534"/>
    </source>
</evidence>
<gene>
    <name evidence="3" type="ORF">Xish_01574</name>
</gene>
<name>A0A2D0KG60_9GAMM</name>
<feature type="domain" description="Glycosyl transferase family 1" evidence="1">
    <location>
        <begin position="192"/>
        <end position="341"/>
    </location>
</feature>
<dbReference type="RefSeq" id="WP_099117367.1">
    <property type="nucleotide sequence ID" value="NZ_NJAK01000001.1"/>
</dbReference>
<accession>A0A2D0KG60</accession>
<feature type="domain" description="Glycosyltransferase subfamily 4-like N-terminal" evidence="2">
    <location>
        <begin position="14"/>
        <end position="177"/>
    </location>
</feature>
<dbReference type="CDD" id="cd03811">
    <property type="entry name" value="GT4_GT28_WabH-like"/>
    <property type="match status" value="1"/>
</dbReference>
<sequence length="371" mass="41826">MTKIAFFLPNFMQGGAETVTVSIANFIAENNLNAKIYFLVASTHGPLKGKINSRINILNLNCKKTLFSLMPISKFLLKEKPDVLFSTLKENNAISILAKIITLSKTKIVIREANTLSSEFSREKNILQQIKKILVKYLYPKADLIIALSNHMKKDIISFIGKNNVNISVIYNPINMDYIHKLSLIKNEDYIEFNKTRKNIVSIARLYKSKGYLTILEALALYKEKNNNFHFYAIGDGPEKKQLKDFSNKLGLSEHVSFLGFKENPFNLLTQADCFILASLYEGMPNSLLQAMALDIPVICTNSPGASAEVLGYGSYGKLIEISDSINLSKNLDDILSNDYKANTKKVILERHNHEVILTKYMNSILGILKK</sequence>
<comment type="caution">
    <text evidence="3">The sequence shown here is derived from an EMBL/GenBank/DDBJ whole genome shotgun (WGS) entry which is preliminary data.</text>
</comment>
<dbReference type="Pfam" id="PF00534">
    <property type="entry name" value="Glycos_transf_1"/>
    <property type="match status" value="1"/>
</dbReference>
<dbReference type="InterPro" id="IPR001296">
    <property type="entry name" value="Glyco_trans_1"/>
</dbReference>
<protein>
    <submittedName>
        <fullName evidence="3">General glycosylation pathway protein</fullName>
    </submittedName>
</protein>
<evidence type="ECO:0000259" key="2">
    <source>
        <dbReference type="Pfam" id="PF13439"/>
    </source>
</evidence>
<dbReference type="PANTHER" id="PTHR12526">
    <property type="entry name" value="GLYCOSYLTRANSFERASE"/>
    <property type="match status" value="1"/>
</dbReference>
<evidence type="ECO:0000313" key="3">
    <source>
        <dbReference type="EMBL" id="PHM62372.1"/>
    </source>
</evidence>
<dbReference type="InterPro" id="IPR028098">
    <property type="entry name" value="Glyco_trans_4-like_N"/>
</dbReference>
<dbReference type="Proteomes" id="UP000222168">
    <property type="component" value="Unassembled WGS sequence"/>
</dbReference>
<dbReference type="GO" id="GO:0016757">
    <property type="term" value="F:glycosyltransferase activity"/>
    <property type="evidence" value="ECO:0007669"/>
    <property type="project" value="InterPro"/>
</dbReference>
<dbReference type="OrthoDB" id="9777346at2"/>
<proteinExistence type="predicted"/>
<dbReference type="EMBL" id="NJAK01000001">
    <property type="protein sequence ID" value="PHM62372.1"/>
    <property type="molecule type" value="Genomic_DNA"/>
</dbReference>
<dbReference type="GO" id="GO:1901135">
    <property type="term" value="P:carbohydrate derivative metabolic process"/>
    <property type="evidence" value="ECO:0007669"/>
    <property type="project" value="UniProtKB-ARBA"/>
</dbReference>
<organism evidence="3 4">
    <name type="scientific">Xenorhabdus ishibashii</name>
    <dbReference type="NCBI Taxonomy" id="1034471"/>
    <lineage>
        <taxon>Bacteria</taxon>
        <taxon>Pseudomonadati</taxon>
        <taxon>Pseudomonadota</taxon>
        <taxon>Gammaproteobacteria</taxon>
        <taxon>Enterobacterales</taxon>
        <taxon>Morganellaceae</taxon>
        <taxon>Xenorhabdus</taxon>
    </lineage>
</organism>
<dbReference type="Gene3D" id="3.40.50.2000">
    <property type="entry name" value="Glycogen Phosphorylase B"/>
    <property type="match status" value="2"/>
</dbReference>
<dbReference type="SUPFAM" id="SSF53756">
    <property type="entry name" value="UDP-Glycosyltransferase/glycogen phosphorylase"/>
    <property type="match status" value="1"/>
</dbReference>
<dbReference type="AlphaFoldDB" id="A0A2D0KG60"/>